<protein>
    <recommendedName>
        <fullName evidence="3">Esterase</fullName>
    </recommendedName>
</protein>
<organism evidence="1 2">
    <name type="scientific">Polynucleobacter victoriensis</name>
    <dbReference type="NCBI Taxonomy" id="2049319"/>
    <lineage>
        <taxon>Bacteria</taxon>
        <taxon>Pseudomonadati</taxon>
        <taxon>Pseudomonadota</taxon>
        <taxon>Betaproteobacteria</taxon>
        <taxon>Burkholderiales</taxon>
        <taxon>Burkholderiaceae</taxon>
        <taxon>Polynucleobacter</taxon>
    </lineage>
</organism>
<dbReference type="Pfam" id="PF05728">
    <property type="entry name" value="UPF0227"/>
    <property type="match status" value="1"/>
</dbReference>
<dbReference type="Gene3D" id="3.40.50.1820">
    <property type="entry name" value="alpha/beta hydrolase"/>
    <property type="match status" value="1"/>
</dbReference>
<evidence type="ECO:0008006" key="3">
    <source>
        <dbReference type="Google" id="ProtNLM"/>
    </source>
</evidence>
<dbReference type="OrthoDB" id="9814831at2"/>
<dbReference type="PANTHER" id="PTHR35602:SF3">
    <property type="entry name" value="ESTERASE YQIA"/>
    <property type="match status" value="1"/>
</dbReference>
<reference evidence="1 2" key="1">
    <citation type="submission" date="2017-06" db="EMBL/GenBank/DDBJ databases">
        <authorList>
            <person name="Kim H.J."/>
            <person name="Triplett B.A."/>
        </authorList>
    </citation>
    <scope>NUCLEOTIDE SEQUENCE [LARGE SCALE GENOMIC DNA]</scope>
    <source>
        <strain evidence="1 2">MWH-VicM1</strain>
    </source>
</reference>
<dbReference type="AlphaFoldDB" id="A0A212U121"/>
<evidence type="ECO:0000313" key="2">
    <source>
        <dbReference type="Proteomes" id="UP000197215"/>
    </source>
</evidence>
<keyword evidence="2" id="KW-1185">Reference proteome</keyword>
<dbReference type="InterPro" id="IPR008886">
    <property type="entry name" value="UPF0227/Esterase_YqiA"/>
</dbReference>
<dbReference type="SUPFAM" id="SSF53474">
    <property type="entry name" value="alpha/beta-Hydrolases"/>
    <property type="match status" value="1"/>
</dbReference>
<dbReference type="InterPro" id="IPR029058">
    <property type="entry name" value="AB_hydrolase_fold"/>
</dbReference>
<dbReference type="RefSeq" id="WP_088813379.1">
    <property type="nucleotide sequence ID" value="NZ_FYEX01000002.1"/>
</dbReference>
<proteinExistence type="predicted"/>
<accession>A0A212U121</accession>
<evidence type="ECO:0000313" key="1">
    <source>
        <dbReference type="EMBL" id="SNC71967.1"/>
    </source>
</evidence>
<gene>
    <name evidence="1" type="ORF">SAMN06295916_1439</name>
</gene>
<dbReference type="Proteomes" id="UP000197215">
    <property type="component" value="Unassembled WGS sequence"/>
</dbReference>
<dbReference type="EMBL" id="FYEX01000002">
    <property type="protein sequence ID" value="SNC71967.1"/>
    <property type="molecule type" value="Genomic_DNA"/>
</dbReference>
<name>A0A212U121_9BURK</name>
<dbReference type="PANTHER" id="PTHR35602">
    <property type="entry name" value="ESTERASE YQIA-RELATED"/>
    <property type="match status" value="1"/>
</dbReference>
<sequence length="196" mass="22262">MHLIVYLHGFRSSPFSMKAKITHRAILGMKGQGVDLEWYCPQLPPSPKEAMAMVSQYIKEQVFDELSIIGSSLGGYYATYLAEKFTSKVTLLNPAIEPARDLEGYIGDLKAWHSDEAFHFKPEHIQELNDLYVQQITSPERYYLIAAKGDEVLDWQEMVAKYTHTKQLVLEGGDHAISNYLELLPTVLAFHDLKAV</sequence>